<dbReference type="PANTHER" id="PTHR48011:SF103">
    <property type="entry name" value="MITOGEN-ACTIVATED PROTEIN KINASE KINASE KINASE YODA-LIKE"/>
    <property type="match status" value="1"/>
</dbReference>
<keyword evidence="2 5" id="KW-0547">Nucleotide-binding</keyword>
<dbReference type="SMART" id="SM00220">
    <property type="entry name" value="S_TKc"/>
    <property type="match status" value="1"/>
</dbReference>
<evidence type="ECO:0000256" key="2">
    <source>
        <dbReference type="ARBA" id="ARBA00022741"/>
    </source>
</evidence>
<dbReference type="InterPro" id="IPR008271">
    <property type="entry name" value="Ser/Thr_kinase_AS"/>
</dbReference>
<dbReference type="PROSITE" id="PS00107">
    <property type="entry name" value="PROTEIN_KINASE_ATP"/>
    <property type="match status" value="1"/>
</dbReference>
<feature type="binding site" evidence="5">
    <location>
        <position position="59"/>
    </location>
    <ligand>
        <name>ATP</name>
        <dbReference type="ChEBI" id="CHEBI:30616"/>
    </ligand>
</feature>
<reference evidence="10" key="1">
    <citation type="submission" date="2024-07" db="EMBL/GenBank/DDBJ databases">
        <title>Two chromosome-level genome assemblies of Korean endemic species Abeliophyllum distichum and Forsythia ovata (Oleaceae).</title>
        <authorList>
            <person name="Jang H."/>
        </authorList>
    </citation>
    <scope>NUCLEOTIDE SEQUENCE [LARGE SCALE GENOMIC DNA]</scope>
</reference>
<evidence type="ECO:0000259" key="8">
    <source>
        <dbReference type="PROSITE" id="PS50011"/>
    </source>
</evidence>
<dbReference type="InterPro" id="IPR011009">
    <property type="entry name" value="Kinase-like_dom_sf"/>
</dbReference>
<dbReference type="PANTHER" id="PTHR48011">
    <property type="entry name" value="CCR4-NOT TRANSCRIPTIONAL COMPLEX SUBUNIT CAF120-RELATED"/>
    <property type="match status" value="1"/>
</dbReference>
<dbReference type="GO" id="GO:0005524">
    <property type="term" value="F:ATP binding"/>
    <property type="evidence" value="ECO:0007669"/>
    <property type="project" value="UniProtKB-UniRule"/>
</dbReference>
<accession>A0ABD1V9S9</accession>
<dbReference type="Pfam" id="PF00069">
    <property type="entry name" value="Pkinase"/>
    <property type="match status" value="1"/>
</dbReference>
<keyword evidence="1" id="KW-0808">Transferase</keyword>
<sequence>MDGKGKEDVQQKGLLKYGDGIAWFRGAMIGKGGFGRVYLATLKNPKSKYSCLPSLMAVKSAEVSVSGSIQKEREVFSNVKGCPNIIRCFGEETTIGENGMMVYNLLLEYGSGGTLADRIKKLGGNGLPESEVRVYARSMLQGLNHIHGIGYVHCDLKPDNILLVHNGERARVSEFRAKIGDFGLAKRAQGNKKRKLEPYWRGTLRYLAPEAVAGNVQEFPSDIWAFGCIVLEMLTGKPPWDGKEELNAEDILHKIGEGCELPKIPSEISNEARDFLKGCFVRKPMYRLTAEMLLNHPFLEGLDDDDDGDEEFEEVEDLNTIESILLVYESDNELSSSSFQNYCNLDAGEDSFYYLSDEDVEDELVSYSDEGKSKDDETEGVTSSIVDAGFDQSIKTSIQISSPVSSSNGRGYHTIPAGG</sequence>
<dbReference type="SUPFAM" id="SSF56112">
    <property type="entry name" value="Protein kinase-like (PK-like)"/>
    <property type="match status" value="1"/>
</dbReference>
<organism evidence="9 10">
    <name type="scientific">Abeliophyllum distichum</name>
    <dbReference type="NCBI Taxonomy" id="126358"/>
    <lineage>
        <taxon>Eukaryota</taxon>
        <taxon>Viridiplantae</taxon>
        <taxon>Streptophyta</taxon>
        <taxon>Embryophyta</taxon>
        <taxon>Tracheophyta</taxon>
        <taxon>Spermatophyta</taxon>
        <taxon>Magnoliopsida</taxon>
        <taxon>eudicotyledons</taxon>
        <taxon>Gunneridae</taxon>
        <taxon>Pentapetalae</taxon>
        <taxon>asterids</taxon>
        <taxon>lamiids</taxon>
        <taxon>Lamiales</taxon>
        <taxon>Oleaceae</taxon>
        <taxon>Forsythieae</taxon>
        <taxon>Abeliophyllum</taxon>
    </lineage>
</organism>
<feature type="domain" description="Protein kinase" evidence="8">
    <location>
        <begin position="23"/>
        <end position="299"/>
    </location>
</feature>
<keyword evidence="6" id="KW-0723">Serine/threonine-protein kinase</keyword>
<keyword evidence="4 5" id="KW-0067">ATP-binding</keyword>
<evidence type="ECO:0000313" key="10">
    <source>
        <dbReference type="Proteomes" id="UP001604336"/>
    </source>
</evidence>
<evidence type="ECO:0000256" key="6">
    <source>
        <dbReference type="RuleBase" id="RU000304"/>
    </source>
</evidence>
<feature type="region of interest" description="Disordered" evidence="7">
    <location>
        <begin position="367"/>
        <end position="386"/>
    </location>
</feature>
<dbReference type="EMBL" id="JBFOLK010000002">
    <property type="protein sequence ID" value="KAL2533977.1"/>
    <property type="molecule type" value="Genomic_DNA"/>
</dbReference>
<dbReference type="InterPro" id="IPR052751">
    <property type="entry name" value="Plant_MAPKKK"/>
</dbReference>
<dbReference type="GO" id="GO:0004674">
    <property type="term" value="F:protein serine/threonine kinase activity"/>
    <property type="evidence" value="ECO:0007669"/>
    <property type="project" value="UniProtKB-KW"/>
</dbReference>
<dbReference type="AlphaFoldDB" id="A0ABD1V9S9"/>
<name>A0ABD1V9S9_9LAMI</name>
<dbReference type="Proteomes" id="UP001604336">
    <property type="component" value="Unassembled WGS sequence"/>
</dbReference>
<evidence type="ECO:0000256" key="1">
    <source>
        <dbReference type="ARBA" id="ARBA00022679"/>
    </source>
</evidence>
<evidence type="ECO:0000313" key="9">
    <source>
        <dbReference type="EMBL" id="KAL2533977.1"/>
    </source>
</evidence>
<dbReference type="InterPro" id="IPR017441">
    <property type="entry name" value="Protein_kinase_ATP_BS"/>
</dbReference>
<dbReference type="PROSITE" id="PS00108">
    <property type="entry name" value="PROTEIN_KINASE_ST"/>
    <property type="match status" value="1"/>
</dbReference>
<gene>
    <name evidence="9" type="ORF">Adt_07328</name>
</gene>
<dbReference type="PROSITE" id="PS50011">
    <property type="entry name" value="PROTEIN_KINASE_DOM"/>
    <property type="match status" value="1"/>
</dbReference>
<keyword evidence="3 9" id="KW-0418">Kinase</keyword>
<evidence type="ECO:0000256" key="3">
    <source>
        <dbReference type="ARBA" id="ARBA00022777"/>
    </source>
</evidence>
<evidence type="ECO:0000256" key="7">
    <source>
        <dbReference type="SAM" id="MobiDB-lite"/>
    </source>
</evidence>
<evidence type="ECO:0000256" key="4">
    <source>
        <dbReference type="ARBA" id="ARBA00022840"/>
    </source>
</evidence>
<protein>
    <submittedName>
        <fullName evidence="9">Mitogen-activated protein kinase kinase kinase 21</fullName>
    </submittedName>
</protein>
<comment type="similarity">
    <text evidence="6">Belongs to the protein kinase superfamily.</text>
</comment>
<dbReference type="InterPro" id="IPR000719">
    <property type="entry name" value="Prot_kinase_dom"/>
</dbReference>
<dbReference type="CDD" id="cd06606">
    <property type="entry name" value="STKc_MAPKKK"/>
    <property type="match status" value="1"/>
</dbReference>
<keyword evidence="10" id="KW-1185">Reference proteome</keyword>
<evidence type="ECO:0000256" key="5">
    <source>
        <dbReference type="PROSITE-ProRule" id="PRU10141"/>
    </source>
</evidence>
<dbReference type="Gene3D" id="1.10.510.10">
    <property type="entry name" value="Transferase(Phosphotransferase) domain 1"/>
    <property type="match status" value="1"/>
</dbReference>
<comment type="caution">
    <text evidence="9">The sequence shown here is derived from an EMBL/GenBank/DDBJ whole genome shotgun (WGS) entry which is preliminary data.</text>
</comment>
<proteinExistence type="inferred from homology"/>